<reference evidence="4 5" key="1">
    <citation type="submission" date="2019-07" db="EMBL/GenBank/DDBJ databases">
        <title>Complete Genome Sequence of Leptotrichia goodfellowii Strain JCM 16774.</title>
        <authorList>
            <person name="Watanabe S."/>
            <person name="Cui L."/>
        </authorList>
    </citation>
    <scope>NUCLEOTIDE SEQUENCE [LARGE SCALE GENOMIC DNA]</scope>
    <source>
        <strain evidence="4 5">JCM16774</strain>
    </source>
</reference>
<dbReference type="AlphaFoldDB" id="A0A510JE84"/>
<dbReference type="STRING" id="714315.GCA_000516535_01496"/>
<dbReference type="PANTHER" id="PTHR30035">
    <property type="entry name" value="LIPOPROTEIN VACJ-RELATED"/>
    <property type="match status" value="1"/>
</dbReference>
<proteinExistence type="inferred from homology"/>
<feature type="signal peptide" evidence="3">
    <location>
        <begin position="1"/>
        <end position="23"/>
    </location>
</feature>
<dbReference type="EMBL" id="AP019822">
    <property type="protein sequence ID" value="BBM36545.1"/>
    <property type="molecule type" value="Genomic_DNA"/>
</dbReference>
<dbReference type="GO" id="GO:0016020">
    <property type="term" value="C:membrane"/>
    <property type="evidence" value="ECO:0007669"/>
    <property type="project" value="InterPro"/>
</dbReference>
<evidence type="ECO:0000313" key="5">
    <source>
        <dbReference type="Proteomes" id="UP000321606"/>
    </source>
</evidence>
<dbReference type="RefSeq" id="WP_026737810.1">
    <property type="nucleotide sequence ID" value="NZ_AP019822.1"/>
</dbReference>
<dbReference type="Pfam" id="PF04333">
    <property type="entry name" value="MlaA"/>
    <property type="match status" value="1"/>
</dbReference>
<dbReference type="PRINTS" id="PR01805">
    <property type="entry name" value="VACJLIPOPROT"/>
</dbReference>
<keyword evidence="2 3" id="KW-0732">Signal</keyword>
<feature type="chain" id="PRO_5022055144" evidence="3">
    <location>
        <begin position="24"/>
        <end position="333"/>
    </location>
</feature>
<dbReference type="InterPro" id="IPR007428">
    <property type="entry name" value="MlaA"/>
</dbReference>
<keyword evidence="4" id="KW-0449">Lipoprotein</keyword>
<sequence>MKNKKNKLLTVAALLILATSAEAAKSEVLKPYTEENNTLTQMVEEEVNDDTFVQFVDGEVIEEPGKSVDKVEKNNLSTNKKFKNKEYAVNYFLSDKDEYGIIASNIDVLDEQYIISDKVFDLMNIDDSWEPFNRRMYAFNTQFDKKVAYPVSKVYSAVVPQPIRKGIANFYNNFKEIPTAINSLLQLNPKKAVNALGRFAINSTVGILGTNDVATKIGLKKNIETMGDTLGHYGVPTGSYLVLPVLGPSTIRDAIGSLPDAAMEGVVRRVAEKELFFDTKIFDKNIYGFTRPVVTGLNARSLVDFRYGDLNSPFEYDLVKAIYYNYRKLQVIK</sequence>
<gene>
    <name evidence="4" type="ORF">JCM16774_1489</name>
</gene>
<dbReference type="KEGG" id="lgo:JCM16774_1489"/>
<dbReference type="PANTHER" id="PTHR30035:SF3">
    <property type="entry name" value="INTERMEMBRANE PHOSPHOLIPID TRANSPORT SYSTEM LIPOPROTEIN MLAA"/>
    <property type="match status" value="1"/>
</dbReference>
<comment type="similarity">
    <text evidence="1">Belongs to the MlaA family.</text>
</comment>
<dbReference type="Proteomes" id="UP000321606">
    <property type="component" value="Chromosome"/>
</dbReference>
<accession>A0A510JE84</accession>
<evidence type="ECO:0000256" key="1">
    <source>
        <dbReference type="ARBA" id="ARBA00010634"/>
    </source>
</evidence>
<organism evidence="4 5">
    <name type="scientific">Pseudoleptotrichia goodfellowii</name>
    <dbReference type="NCBI Taxonomy" id="157692"/>
    <lineage>
        <taxon>Bacteria</taxon>
        <taxon>Fusobacteriati</taxon>
        <taxon>Fusobacteriota</taxon>
        <taxon>Fusobacteriia</taxon>
        <taxon>Fusobacteriales</taxon>
        <taxon>Leptotrichiaceae</taxon>
        <taxon>Pseudoleptotrichia</taxon>
    </lineage>
</organism>
<protein>
    <submittedName>
        <fullName evidence="4">VacJ family lipoprotein</fullName>
    </submittedName>
</protein>
<evidence type="ECO:0000256" key="3">
    <source>
        <dbReference type="SAM" id="SignalP"/>
    </source>
</evidence>
<evidence type="ECO:0000256" key="2">
    <source>
        <dbReference type="ARBA" id="ARBA00022729"/>
    </source>
</evidence>
<evidence type="ECO:0000313" key="4">
    <source>
        <dbReference type="EMBL" id="BBM36545.1"/>
    </source>
</evidence>
<name>A0A510JE84_9FUSO</name>
<dbReference type="GO" id="GO:0120010">
    <property type="term" value="P:intermembrane phospholipid transfer"/>
    <property type="evidence" value="ECO:0007669"/>
    <property type="project" value="TreeGrafter"/>
</dbReference>
<dbReference type="OrthoDB" id="9785326at2"/>